<dbReference type="InterPro" id="IPR010985">
    <property type="entry name" value="Ribbon_hlx_hlx"/>
</dbReference>
<dbReference type="NCBIfam" id="TIGR02606">
    <property type="entry name" value="antidote_CC2985"/>
    <property type="match status" value="1"/>
</dbReference>
<protein>
    <recommendedName>
        <fullName evidence="2">Antitoxin ParD</fullName>
    </recommendedName>
</protein>
<dbReference type="Proteomes" id="UP001258994">
    <property type="component" value="Chromosome"/>
</dbReference>
<name>A0ABY9TZE5_9GAMM</name>
<dbReference type="PANTHER" id="PTHR36582">
    <property type="entry name" value="ANTITOXIN PARD"/>
    <property type="match status" value="1"/>
</dbReference>
<keyword evidence="6" id="KW-1185">Reference proteome</keyword>
<evidence type="ECO:0000256" key="4">
    <source>
        <dbReference type="ARBA" id="ARBA00037106"/>
    </source>
</evidence>
<dbReference type="InterPro" id="IPR038296">
    <property type="entry name" value="ParD_sf"/>
</dbReference>
<sequence>MATMNVSMPDPMREWVQQQIEGGKYASSSDYLRDLIRRDQEQKNKLLALQLAINEGIESGISNMTMDEILKEAKKIA</sequence>
<evidence type="ECO:0000256" key="3">
    <source>
        <dbReference type="ARBA" id="ARBA00022649"/>
    </source>
</evidence>
<dbReference type="RefSeq" id="WP_348393092.1">
    <property type="nucleotide sequence ID" value="NZ_CP134145.1"/>
</dbReference>
<comment type="similarity">
    <text evidence="1">Belongs to the ParD antitoxin family.</text>
</comment>
<dbReference type="Pfam" id="PF03693">
    <property type="entry name" value="ParD_antitoxin"/>
    <property type="match status" value="1"/>
</dbReference>
<dbReference type="PANTHER" id="PTHR36582:SF2">
    <property type="entry name" value="ANTITOXIN PARD"/>
    <property type="match status" value="1"/>
</dbReference>
<reference evidence="6" key="1">
    <citation type="submission" date="2023-09" db="EMBL/GenBank/DDBJ databases">
        <authorList>
            <person name="Li S."/>
            <person name="Li X."/>
            <person name="Zhang C."/>
            <person name="Zhao Z."/>
        </authorList>
    </citation>
    <scope>NUCLEOTIDE SEQUENCE [LARGE SCALE GENOMIC DNA]</scope>
    <source>
        <strain evidence="6">SQ149</strain>
    </source>
</reference>
<dbReference type="CDD" id="cd22231">
    <property type="entry name" value="RHH_NikR_HicB-like"/>
    <property type="match status" value="1"/>
</dbReference>
<dbReference type="SUPFAM" id="SSF47598">
    <property type="entry name" value="Ribbon-helix-helix"/>
    <property type="match status" value="1"/>
</dbReference>
<dbReference type="Gene3D" id="6.10.10.120">
    <property type="entry name" value="Antitoxin ParD1-like"/>
    <property type="match status" value="1"/>
</dbReference>
<organism evidence="5 6">
    <name type="scientific">Thalassotalea psychrophila</name>
    <dbReference type="NCBI Taxonomy" id="3065647"/>
    <lineage>
        <taxon>Bacteria</taxon>
        <taxon>Pseudomonadati</taxon>
        <taxon>Pseudomonadota</taxon>
        <taxon>Gammaproteobacteria</taxon>
        <taxon>Alteromonadales</taxon>
        <taxon>Colwelliaceae</taxon>
        <taxon>Thalassotalea</taxon>
    </lineage>
</organism>
<evidence type="ECO:0000313" key="5">
    <source>
        <dbReference type="EMBL" id="WNC73982.1"/>
    </source>
</evidence>
<dbReference type="InterPro" id="IPR022789">
    <property type="entry name" value="ParD"/>
</dbReference>
<evidence type="ECO:0000313" key="6">
    <source>
        <dbReference type="Proteomes" id="UP001258994"/>
    </source>
</evidence>
<gene>
    <name evidence="5" type="ORF">RGQ13_08315</name>
</gene>
<accession>A0ABY9TZE5</accession>
<evidence type="ECO:0000256" key="1">
    <source>
        <dbReference type="ARBA" id="ARBA00008580"/>
    </source>
</evidence>
<keyword evidence="3" id="KW-1277">Toxin-antitoxin system</keyword>
<evidence type="ECO:0000256" key="2">
    <source>
        <dbReference type="ARBA" id="ARBA00017940"/>
    </source>
</evidence>
<proteinExistence type="inferred from homology"/>
<dbReference type="EMBL" id="CP134145">
    <property type="protein sequence ID" value="WNC73982.1"/>
    <property type="molecule type" value="Genomic_DNA"/>
</dbReference>
<comment type="function">
    <text evidence="4">Antitoxin component of a type II toxin-antitoxin (TA) system. Neutralizes the effect of toxin ParE.</text>
</comment>